<reference evidence="2" key="1">
    <citation type="submission" date="2022-04" db="EMBL/GenBank/DDBJ databases">
        <title>Carnegiea gigantea Genome sequencing and assembly v2.</title>
        <authorList>
            <person name="Copetti D."/>
            <person name="Sanderson M.J."/>
            <person name="Burquez A."/>
            <person name="Wojciechowski M.F."/>
        </authorList>
    </citation>
    <scope>NUCLEOTIDE SEQUENCE</scope>
    <source>
        <strain evidence="2">SGP5-SGP5p</strain>
        <tissue evidence="2">Aerial part</tissue>
    </source>
</reference>
<dbReference type="Proteomes" id="UP001153076">
    <property type="component" value="Unassembled WGS sequence"/>
</dbReference>
<sequence>MKFRNKNTYCERHEDYRHTTSKCHGLKKAHHRNRHNPKRTKDHDVECNIKIIATIIKGIDDKELNTKLKQLIRPTITFGPRDMHPLQTSHNDALVIQLKIAIAMIHRILMDMGVLLISSLVNALGSYNTMKKGLGSTQGSYCGIQGTSNVPL</sequence>
<name>A0A9Q1JYI7_9CARY</name>
<dbReference type="OrthoDB" id="1752268at2759"/>
<evidence type="ECO:0000313" key="2">
    <source>
        <dbReference type="EMBL" id="KAJ8433459.1"/>
    </source>
</evidence>
<accession>A0A9Q1JYI7</accession>
<protein>
    <submittedName>
        <fullName evidence="2">Uncharacterized protein</fullName>
    </submittedName>
</protein>
<evidence type="ECO:0000313" key="1">
    <source>
        <dbReference type="EMBL" id="KAJ8425787.1"/>
    </source>
</evidence>
<evidence type="ECO:0000313" key="3">
    <source>
        <dbReference type="Proteomes" id="UP001153076"/>
    </source>
</evidence>
<organism evidence="2 3">
    <name type="scientific">Carnegiea gigantea</name>
    <dbReference type="NCBI Taxonomy" id="171969"/>
    <lineage>
        <taxon>Eukaryota</taxon>
        <taxon>Viridiplantae</taxon>
        <taxon>Streptophyta</taxon>
        <taxon>Embryophyta</taxon>
        <taxon>Tracheophyta</taxon>
        <taxon>Spermatophyta</taxon>
        <taxon>Magnoliopsida</taxon>
        <taxon>eudicotyledons</taxon>
        <taxon>Gunneridae</taxon>
        <taxon>Pentapetalae</taxon>
        <taxon>Caryophyllales</taxon>
        <taxon>Cactineae</taxon>
        <taxon>Cactaceae</taxon>
        <taxon>Cactoideae</taxon>
        <taxon>Echinocereeae</taxon>
        <taxon>Carnegiea</taxon>
    </lineage>
</organism>
<dbReference type="EMBL" id="JAKOGI010000538">
    <property type="protein sequence ID" value="KAJ8433459.1"/>
    <property type="molecule type" value="Genomic_DNA"/>
</dbReference>
<proteinExistence type="predicted"/>
<dbReference type="EMBL" id="JAKOGI010001404">
    <property type="protein sequence ID" value="KAJ8425787.1"/>
    <property type="molecule type" value="Genomic_DNA"/>
</dbReference>
<gene>
    <name evidence="1" type="ORF">Cgig2_011611</name>
    <name evidence="2" type="ORF">Cgig2_014500</name>
</gene>
<keyword evidence="3" id="KW-1185">Reference proteome</keyword>
<comment type="caution">
    <text evidence="2">The sequence shown here is derived from an EMBL/GenBank/DDBJ whole genome shotgun (WGS) entry which is preliminary data.</text>
</comment>
<dbReference type="AlphaFoldDB" id="A0A9Q1JYI7"/>